<organism evidence="1">
    <name type="scientific">Anguilla anguilla</name>
    <name type="common">European freshwater eel</name>
    <name type="synonym">Muraena anguilla</name>
    <dbReference type="NCBI Taxonomy" id="7936"/>
    <lineage>
        <taxon>Eukaryota</taxon>
        <taxon>Metazoa</taxon>
        <taxon>Chordata</taxon>
        <taxon>Craniata</taxon>
        <taxon>Vertebrata</taxon>
        <taxon>Euteleostomi</taxon>
        <taxon>Actinopterygii</taxon>
        <taxon>Neopterygii</taxon>
        <taxon>Teleostei</taxon>
        <taxon>Anguilliformes</taxon>
        <taxon>Anguillidae</taxon>
        <taxon>Anguilla</taxon>
    </lineage>
</organism>
<sequence length="60" mass="6587">MAMPLSTENEWSPNSLKSIALMLSICHGLLSHHIRVKLSSCGYSVTASETLFPFHQLLAS</sequence>
<dbReference type="EMBL" id="GBXM01045904">
    <property type="protein sequence ID" value="JAH62673.1"/>
    <property type="molecule type" value="Transcribed_RNA"/>
</dbReference>
<proteinExistence type="predicted"/>
<reference evidence="1" key="2">
    <citation type="journal article" date="2015" name="Fish Shellfish Immunol.">
        <title>Early steps in the European eel (Anguilla anguilla)-Vibrio vulnificus interaction in the gills: Role of the RtxA13 toxin.</title>
        <authorList>
            <person name="Callol A."/>
            <person name="Pajuelo D."/>
            <person name="Ebbesson L."/>
            <person name="Teles M."/>
            <person name="MacKenzie S."/>
            <person name="Amaro C."/>
        </authorList>
    </citation>
    <scope>NUCLEOTIDE SEQUENCE</scope>
</reference>
<protein>
    <submittedName>
        <fullName evidence="1">Uncharacterized protein</fullName>
    </submittedName>
</protein>
<reference evidence="1" key="1">
    <citation type="submission" date="2014-11" db="EMBL/GenBank/DDBJ databases">
        <authorList>
            <person name="Amaro Gonzalez C."/>
        </authorList>
    </citation>
    <scope>NUCLEOTIDE SEQUENCE</scope>
</reference>
<accession>A0A0E9UCH9</accession>
<evidence type="ECO:0000313" key="1">
    <source>
        <dbReference type="EMBL" id="JAH62673.1"/>
    </source>
</evidence>
<name>A0A0E9UCH9_ANGAN</name>
<dbReference type="AlphaFoldDB" id="A0A0E9UCH9"/>